<sequence>MSSSAVPVILSSEVDFTKDLPSGGFKLKRTALEGILYGPYYLWRCQQSRTEYEEQEENRRNGIPQGQSYADGHDLEEFEPEKRNLATPYACAVEAGNIANASVWEFYAMKELPPFLGELVVEPDTNNIMILKPRVSFRESEKRIKDVARKNPTAQLIFDLPGTSNGVLPHPVSNLLCVTLFAK</sequence>
<organism evidence="1 2">
    <name type="scientific">Gonapodya prolifera (strain JEL478)</name>
    <name type="common">Monoblepharis prolifera</name>
    <dbReference type="NCBI Taxonomy" id="1344416"/>
    <lineage>
        <taxon>Eukaryota</taxon>
        <taxon>Fungi</taxon>
        <taxon>Fungi incertae sedis</taxon>
        <taxon>Chytridiomycota</taxon>
        <taxon>Chytridiomycota incertae sedis</taxon>
        <taxon>Monoblepharidomycetes</taxon>
        <taxon>Monoblepharidales</taxon>
        <taxon>Gonapodyaceae</taxon>
        <taxon>Gonapodya</taxon>
    </lineage>
</organism>
<accession>A0A139A4D2</accession>
<evidence type="ECO:0000313" key="1">
    <source>
        <dbReference type="EMBL" id="KXS11574.1"/>
    </source>
</evidence>
<protein>
    <submittedName>
        <fullName evidence="1">Uncharacterized protein</fullName>
    </submittedName>
</protein>
<dbReference type="Proteomes" id="UP000070544">
    <property type="component" value="Unassembled WGS sequence"/>
</dbReference>
<evidence type="ECO:0000313" key="2">
    <source>
        <dbReference type="Proteomes" id="UP000070544"/>
    </source>
</evidence>
<gene>
    <name evidence="1" type="ORF">M427DRAFT_435611</name>
</gene>
<name>A0A139A4D2_GONPJ</name>
<keyword evidence="2" id="KW-1185">Reference proteome</keyword>
<dbReference type="AlphaFoldDB" id="A0A139A4D2"/>
<reference evidence="1 2" key="1">
    <citation type="journal article" date="2015" name="Genome Biol. Evol.">
        <title>Phylogenomic analyses indicate that early fungi evolved digesting cell walls of algal ancestors of land plants.</title>
        <authorList>
            <person name="Chang Y."/>
            <person name="Wang S."/>
            <person name="Sekimoto S."/>
            <person name="Aerts A.L."/>
            <person name="Choi C."/>
            <person name="Clum A."/>
            <person name="LaButti K.M."/>
            <person name="Lindquist E.A."/>
            <person name="Yee Ngan C."/>
            <person name="Ohm R.A."/>
            <person name="Salamov A.A."/>
            <person name="Grigoriev I.V."/>
            <person name="Spatafora J.W."/>
            <person name="Berbee M.L."/>
        </authorList>
    </citation>
    <scope>NUCLEOTIDE SEQUENCE [LARGE SCALE GENOMIC DNA]</scope>
    <source>
        <strain evidence="1 2">JEL478</strain>
    </source>
</reference>
<dbReference type="EMBL" id="KQ965800">
    <property type="protein sequence ID" value="KXS11574.1"/>
    <property type="molecule type" value="Genomic_DNA"/>
</dbReference>
<proteinExistence type="predicted"/>